<organism evidence="1 2">
    <name type="scientific">Tulasnella calospora MUT 4182</name>
    <dbReference type="NCBI Taxonomy" id="1051891"/>
    <lineage>
        <taxon>Eukaryota</taxon>
        <taxon>Fungi</taxon>
        <taxon>Dikarya</taxon>
        <taxon>Basidiomycota</taxon>
        <taxon>Agaricomycotina</taxon>
        <taxon>Agaricomycetes</taxon>
        <taxon>Cantharellales</taxon>
        <taxon>Tulasnellaceae</taxon>
        <taxon>Tulasnella</taxon>
    </lineage>
</organism>
<dbReference type="AlphaFoldDB" id="A0A0C3QFD8"/>
<dbReference type="OrthoDB" id="3218112at2759"/>
<reference evidence="2" key="2">
    <citation type="submission" date="2015-01" db="EMBL/GenBank/DDBJ databases">
        <title>Evolutionary Origins and Diversification of the Mycorrhizal Mutualists.</title>
        <authorList>
            <consortium name="DOE Joint Genome Institute"/>
            <consortium name="Mycorrhizal Genomics Consortium"/>
            <person name="Kohler A."/>
            <person name="Kuo A."/>
            <person name="Nagy L.G."/>
            <person name="Floudas D."/>
            <person name="Copeland A."/>
            <person name="Barry K.W."/>
            <person name="Cichocki N."/>
            <person name="Veneault-Fourrey C."/>
            <person name="LaButti K."/>
            <person name="Lindquist E.A."/>
            <person name="Lipzen A."/>
            <person name="Lundell T."/>
            <person name="Morin E."/>
            <person name="Murat C."/>
            <person name="Riley R."/>
            <person name="Ohm R."/>
            <person name="Sun H."/>
            <person name="Tunlid A."/>
            <person name="Henrissat B."/>
            <person name="Grigoriev I.V."/>
            <person name="Hibbett D.S."/>
            <person name="Martin F."/>
        </authorList>
    </citation>
    <scope>NUCLEOTIDE SEQUENCE [LARGE SCALE GENOMIC DNA]</scope>
    <source>
        <strain evidence="2">MUT 4182</strain>
    </source>
</reference>
<evidence type="ECO:0000313" key="1">
    <source>
        <dbReference type="EMBL" id="KIO30105.1"/>
    </source>
</evidence>
<proteinExistence type="predicted"/>
<protein>
    <recommendedName>
        <fullName evidence="3">BTB domain-containing protein</fullName>
    </recommendedName>
</protein>
<accession>A0A0C3QFD8</accession>
<keyword evidence="2" id="KW-1185">Reference proteome</keyword>
<evidence type="ECO:0008006" key="3">
    <source>
        <dbReference type="Google" id="ProtNLM"/>
    </source>
</evidence>
<sequence>MQSEVFDGMMDIPQPPVDLGPNGTDLPVVDLHDNEIQVMDMLQLIYHPESVVGILPVPKAFGLLASAMPLLKKYQMDRLLASCVKRVQQDCPETLQDWDIRAAKLSGILSAVTSPEHSKFTTVWANNLVVDPVSVILLTRDFPELGSMAAAAFYDLSRSAHTFDDVMHPDGALEFLESGGISVHYELLTAGEWRRLWHGTNAMRAEIRATSDDPRRRLGQTMDMPSELEHPGCPEPTGRSREFISHVLKDSIAREYPDPLMLLKEVGEGNISDSDLRCQTCRYGVAAYLLQYRHIIWGLLPKFFAM</sequence>
<dbReference type="Proteomes" id="UP000054248">
    <property type="component" value="Unassembled WGS sequence"/>
</dbReference>
<dbReference type="HOGENOM" id="CLU_909709_0_0_1"/>
<name>A0A0C3QFD8_9AGAM</name>
<reference evidence="1 2" key="1">
    <citation type="submission" date="2014-04" db="EMBL/GenBank/DDBJ databases">
        <authorList>
            <consortium name="DOE Joint Genome Institute"/>
            <person name="Kuo A."/>
            <person name="Girlanda M."/>
            <person name="Perotto S."/>
            <person name="Kohler A."/>
            <person name="Nagy L.G."/>
            <person name="Floudas D."/>
            <person name="Copeland A."/>
            <person name="Barry K.W."/>
            <person name="Cichocki N."/>
            <person name="Veneault-Fourrey C."/>
            <person name="LaButti K."/>
            <person name="Lindquist E.A."/>
            <person name="Lipzen A."/>
            <person name="Lundell T."/>
            <person name="Morin E."/>
            <person name="Murat C."/>
            <person name="Sun H."/>
            <person name="Tunlid A."/>
            <person name="Henrissat B."/>
            <person name="Grigoriev I.V."/>
            <person name="Hibbett D.S."/>
            <person name="Martin F."/>
            <person name="Nordberg H.P."/>
            <person name="Cantor M.N."/>
            <person name="Hua S.X."/>
        </authorList>
    </citation>
    <scope>NUCLEOTIDE SEQUENCE [LARGE SCALE GENOMIC DNA]</scope>
    <source>
        <strain evidence="1 2">MUT 4182</strain>
    </source>
</reference>
<gene>
    <name evidence="1" type="ORF">M407DRAFT_158216</name>
</gene>
<dbReference type="EMBL" id="KN822975">
    <property type="protein sequence ID" value="KIO30105.1"/>
    <property type="molecule type" value="Genomic_DNA"/>
</dbReference>
<evidence type="ECO:0000313" key="2">
    <source>
        <dbReference type="Proteomes" id="UP000054248"/>
    </source>
</evidence>
<dbReference type="STRING" id="1051891.A0A0C3QFD8"/>